<keyword evidence="6" id="KW-0809">Transit peptide</keyword>
<evidence type="ECO:0000256" key="6">
    <source>
        <dbReference type="ARBA" id="ARBA00022946"/>
    </source>
</evidence>
<keyword evidence="3" id="KW-0479">Metal-binding</keyword>
<reference evidence="10" key="1">
    <citation type="submission" date="2025-08" db="UniProtKB">
        <authorList>
            <consortium name="RefSeq"/>
        </authorList>
    </citation>
    <scope>IDENTIFICATION</scope>
    <source>
        <tissue evidence="10">Testes</tissue>
    </source>
</reference>
<dbReference type="CDD" id="cd18718">
    <property type="entry name" value="PIN_PRORP"/>
    <property type="match status" value="1"/>
</dbReference>
<evidence type="ECO:0000256" key="7">
    <source>
        <dbReference type="ARBA" id="ARBA00023128"/>
    </source>
</evidence>
<sequence length="318" mass="37839">MRSQDFYFDDATMRTMIKVFHCRTNDRVFIENSERIVHSLFDYMRQEPYFPSKDLADEIGRWFKTKRHEKWRSGYAGLDENGICGICGKQLDPLTLTDNEFKQLHDQIMEKVIKSKDVYLKTSPQELKAFIEYVNDGPSYDVVIDGLNVAHIDPFVNKSLQLRQVVVYFAEQLRKRVLVIGRRHMLSYRGDWQAYNMTWIKEIADCFFTDNVSHDDPFLLYATLHSGNNAVYVSRDMMRDHKALLDKQTHAYFVRWQRSHQFVPEKIRKNKPPLFQRPLLHDTRLQTDGKSWHIPIDFELSNQHWKLPNVWLCATRTK</sequence>
<evidence type="ECO:0000259" key="8">
    <source>
        <dbReference type="Pfam" id="PF16953"/>
    </source>
</evidence>
<evidence type="ECO:0000256" key="2">
    <source>
        <dbReference type="ARBA" id="ARBA00007626"/>
    </source>
</evidence>
<evidence type="ECO:0000313" key="10">
    <source>
        <dbReference type="RefSeq" id="XP_002741342.2"/>
    </source>
</evidence>
<dbReference type="PANTHER" id="PTHR13547:SF1">
    <property type="entry name" value="MITOCHONDRIAL RIBONUCLEASE P CATALYTIC SUBUNIT"/>
    <property type="match status" value="1"/>
</dbReference>
<evidence type="ECO:0000256" key="5">
    <source>
        <dbReference type="ARBA" id="ARBA00022833"/>
    </source>
</evidence>
<gene>
    <name evidence="10" type="primary">LOC100377547</name>
</gene>
<dbReference type="PANTHER" id="PTHR13547">
    <property type="match status" value="1"/>
</dbReference>
<feature type="domain" description="PRORP" evidence="8">
    <location>
        <begin position="79"/>
        <end position="313"/>
    </location>
</feature>
<evidence type="ECO:0000313" key="9">
    <source>
        <dbReference type="Proteomes" id="UP000694865"/>
    </source>
</evidence>
<dbReference type="Gene3D" id="3.40.50.11980">
    <property type="match status" value="1"/>
</dbReference>
<keyword evidence="5" id="KW-0862">Zinc</keyword>
<evidence type="ECO:0000256" key="4">
    <source>
        <dbReference type="ARBA" id="ARBA00022801"/>
    </source>
</evidence>
<organism evidence="9 10">
    <name type="scientific">Saccoglossus kowalevskii</name>
    <name type="common">Acorn worm</name>
    <dbReference type="NCBI Taxonomy" id="10224"/>
    <lineage>
        <taxon>Eukaryota</taxon>
        <taxon>Metazoa</taxon>
        <taxon>Hemichordata</taxon>
        <taxon>Enteropneusta</taxon>
        <taxon>Harrimaniidae</taxon>
        <taxon>Saccoglossus</taxon>
    </lineage>
</organism>
<protein>
    <submittedName>
        <fullName evidence="10">Mitochondrial ribonuclease P protein 3-like</fullName>
    </submittedName>
</protein>
<comment type="similarity">
    <text evidence="2">Belongs to the PPR family. P subfamily.</text>
</comment>
<dbReference type="GeneID" id="100377547"/>
<keyword evidence="9" id="KW-1185">Reference proteome</keyword>
<dbReference type="Proteomes" id="UP000694865">
    <property type="component" value="Unplaced"/>
</dbReference>
<dbReference type="RefSeq" id="XP_002741342.2">
    <property type="nucleotide sequence ID" value="XM_002741296.2"/>
</dbReference>
<keyword evidence="7" id="KW-0496">Mitochondrion</keyword>
<dbReference type="Pfam" id="PF16953">
    <property type="entry name" value="PRORP"/>
    <property type="match status" value="1"/>
</dbReference>
<keyword evidence="4" id="KW-0378">Hydrolase</keyword>
<evidence type="ECO:0000256" key="3">
    <source>
        <dbReference type="ARBA" id="ARBA00022723"/>
    </source>
</evidence>
<dbReference type="InterPro" id="IPR033495">
    <property type="entry name" value="MRPP3_PIN_dom"/>
</dbReference>
<proteinExistence type="inferred from homology"/>
<dbReference type="InterPro" id="IPR031595">
    <property type="entry name" value="PRORP_C"/>
</dbReference>
<name>A0ABM0H096_SACKO</name>
<accession>A0ABM0H096</accession>
<evidence type="ECO:0000256" key="1">
    <source>
        <dbReference type="ARBA" id="ARBA00004173"/>
    </source>
</evidence>
<comment type="subcellular location">
    <subcellularLocation>
        <location evidence="1">Mitochondrion</location>
    </subcellularLocation>
</comment>